<keyword evidence="2" id="KW-1185">Reference proteome</keyword>
<dbReference type="Ensembl" id="ENSLLET00000026406.1">
    <property type="protein sequence ID" value="ENSLLEP00000025433.1"/>
    <property type="gene ID" value="ENSLLEG00000016130.1"/>
</dbReference>
<reference evidence="1" key="2">
    <citation type="submission" date="2025-09" db="UniProtKB">
        <authorList>
            <consortium name="Ensembl"/>
        </authorList>
    </citation>
    <scope>IDENTIFICATION</scope>
</reference>
<dbReference type="GeneTree" id="ENSGT00940000165756"/>
<proteinExistence type="predicted"/>
<dbReference type="AlphaFoldDB" id="A0A8C5PNH2"/>
<dbReference type="PANTHER" id="PTHR33198:SF19">
    <property type="entry name" value="CCHC-TYPE DOMAIN-CONTAINING PROTEIN"/>
    <property type="match status" value="1"/>
</dbReference>
<evidence type="ECO:0000313" key="2">
    <source>
        <dbReference type="Proteomes" id="UP000694569"/>
    </source>
</evidence>
<sequence>MALIGTLTEFDGEKTSWSSWAERLEQYFSANTIPPERQVAVFLTAVGANTYDTLRDLLFPEKPASKALQELLKLLEDHFQPKPLEIAERFRFYQRQQQPGEDIKTYVVALRKLASTCSFGEYLPTALRDKFVLGLNSETIQRKLLTEKGLTLTSAVEIASVMEMAEVQQFRKAASDRQSVNSRPQVTDRVRSGGMLQARCTRCNRAHGMKMLCPAKRQEVQKV</sequence>
<accession>A0A8C5PNH2</accession>
<dbReference type="Proteomes" id="UP000694569">
    <property type="component" value="Unplaced"/>
</dbReference>
<reference evidence="1" key="1">
    <citation type="submission" date="2025-08" db="UniProtKB">
        <authorList>
            <consortium name="Ensembl"/>
        </authorList>
    </citation>
    <scope>IDENTIFICATION</scope>
</reference>
<dbReference type="OrthoDB" id="9049943at2759"/>
<name>A0A8C5PNH2_9ANUR</name>
<protein>
    <submittedName>
        <fullName evidence="1">Uncharacterized protein</fullName>
    </submittedName>
</protein>
<dbReference type="PANTHER" id="PTHR33198">
    <property type="entry name" value="ANK_REP_REGION DOMAIN-CONTAINING PROTEIN-RELATED"/>
    <property type="match status" value="1"/>
</dbReference>
<organism evidence="1 2">
    <name type="scientific">Leptobrachium leishanense</name>
    <name type="common">Leishan spiny toad</name>
    <dbReference type="NCBI Taxonomy" id="445787"/>
    <lineage>
        <taxon>Eukaryota</taxon>
        <taxon>Metazoa</taxon>
        <taxon>Chordata</taxon>
        <taxon>Craniata</taxon>
        <taxon>Vertebrata</taxon>
        <taxon>Euteleostomi</taxon>
        <taxon>Amphibia</taxon>
        <taxon>Batrachia</taxon>
        <taxon>Anura</taxon>
        <taxon>Pelobatoidea</taxon>
        <taxon>Megophryidae</taxon>
        <taxon>Leptobrachium</taxon>
    </lineage>
</organism>
<evidence type="ECO:0000313" key="1">
    <source>
        <dbReference type="Ensembl" id="ENSLLEP00000025433.1"/>
    </source>
</evidence>